<accession>A0A6C0IXI0</accession>
<dbReference type="EMBL" id="MN740254">
    <property type="protein sequence ID" value="QHT96183.1"/>
    <property type="molecule type" value="Genomic_DNA"/>
</dbReference>
<organism evidence="1">
    <name type="scientific">viral metagenome</name>
    <dbReference type="NCBI Taxonomy" id="1070528"/>
    <lineage>
        <taxon>unclassified sequences</taxon>
        <taxon>metagenomes</taxon>
        <taxon>organismal metagenomes</taxon>
    </lineage>
</organism>
<name>A0A6C0IXI0_9ZZZZ</name>
<dbReference type="AlphaFoldDB" id="A0A6C0IXI0"/>
<protein>
    <submittedName>
        <fullName evidence="1">Uncharacterized protein</fullName>
    </submittedName>
</protein>
<sequence>MSSEKKEEHKDEHKEDLSLNKKIFKNIRITSQEHMLLNCIEQFYSDESNSEKLVDLVNGNISIRLIDFFVTNYSKKNRINYTIKDGESTSVFNVHSSYKSQLKAWNKKYFDPFSRGDRIPFFLENDCLITTIGQLNFFKWFINNNVTEYIETSIDKIEQDMNKNKKKVKKIQTVNKPKKNMREKIIKNYNMNTLSCMEPKKITKIEVTFD</sequence>
<proteinExistence type="predicted"/>
<dbReference type="InterPro" id="IPR055621">
    <property type="entry name" value="DUF7197"/>
</dbReference>
<reference evidence="1" key="1">
    <citation type="journal article" date="2020" name="Nature">
        <title>Giant virus diversity and host interactions through global metagenomics.</title>
        <authorList>
            <person name="Schulz F."/>
            <person name="Roux S."/>
            <person name="Paez-Espino D."/>
            <person name="Jungbluth S."/>
            <person name="Walsh D.A."/>
            <person name="Denef V.J."/>
            <person name="McMahon K.D."/>
            <person name="Konstantinidis K.T."/>
            <person name="Eloe-Fadrosh E.A."/>
            <person name="Kyrpides N.C."/>
            <person name="Woyke T."/>
        </authorList>
    </citation>
    <scope>NUCLEOTIDE SEQUENCE</scope>
    <source>
        <strain evidence="1">GVMAG-M-3300024302-11</strain>
    </source>
</reference>
<dbReference type="Pfam" id="PF23827">
    <property type="entry name" value="DUF7197"/>
    <property type="match status" value="1"/>
</dbReference>
<evidence type="ECO:0000313" key="1">
    <source>
        <dbReference type="EMBL" id="QHT96183.1"/>
    </source>
</evidence>